<keyword evidence="5" id="KW-0378">Hydrolase</keyword>
<dbReference type="SUPFAM" id="SSF51445">
    <property type="entry name" value="(Trans)glycosidases"/>
    <property type="match status" value="1"/>
</dbReference>
<accession>A0A7K3THW5</accession>
<evidence type="ECO:0000256" key="3">
    <source>
        <dbReference type="ARBA" id="ARBA00011165"/>
    </source>
</evidence>
<dbReference type="Gene3D" id="3.20.20.80">
    <property type="entry name" value="Glycosidases"/>
    <property type="match status" value="1"/>
</dbReference>
<dbReference type="GO" id="GO:0046556">
    <property type="term" value="F:alpha-L-arabinofuranosidase activity"/>
    <property type="evidence" value="ECO:0007669"/>
    <property type="project" value="UniProtKB-EC"/>
</dbReference>
<dbReference type="GO" id="GO:0000272">
    <property type="term" value="P:polysaccharide catabolic process"/>
    <property type="evidence" value="ECO:0007669"/>
    <property type="project" value="TreeGrafter"/>
</dbReference>
<dbReference type="Proteomes" id="UP000469763">
    <property type="component" value="Unassembled WGS sequence"/>
</dbReference>
<proteinExistence type="inferred from homology"/>
<comment type="caution">
    <text evidence="9">The sequence shown here is derived from an EMBL/GenBank/DDBJ whole genome shotgun (WGS) entry which is preliminary data.</text>
</comment>
<dbReference type="SUPFAM" id="SSF51011">
    <property type="entry name" value="Glycosyl hydrolase domain"/>
    <property type="match status" value="1"/>
</dbReference>
<comment type="catalytic activity">
    <reaction evidence="1">
        <text>Hydrolysis of terminal non-reducing alpha-L-arabinofuranoside residues in alpha-L-arabinosides.</text>
        <dbReference type="EC" id="3.2.1.55"/>
    </reaction>
</comment>
<comment type="similarity">
    <text evidence="2">Belongs to the glycosyl hydrolase 51 family.</text>
</comment>
<dbReference type="AlphaFoldDB" id="A0A7K3THW5"/>
<dbReference type="Gene3D" id="2.60.40.1180">
    <property type="entry name" value="Golgi alpha-mannosidase II"/>
    <property type="match status" value="1"/>
</dbReference>
<feature type="domain" description="Alpha-L-arabinofuranosidase C-terminal" evidence="8">
    <location>
        <begin position="318"/>
        <end position="533"/>
    </location>
</feature>
<comment type="subunit">
    <text evidence="3">Homohexamer; trimer of dimers.</text>
</comment>
<evidence type="ECO:0000256" key="7">
    <source>
        <dbReference type="ARBA" id="ARBA00023295"/>
    </source>
</evidence>
<sequence>MTEAKSATAFAAAFTTEAAQSQPEAHPTAARLIVDDDFRLAPVSPRLFGSFVEHLGRCVYGGIYEPGHPEADEDGFRRDVIELVRELGVTTVRYPGGNFVSGYRWEDGVGPKDRRPRRLDTAWHSTETNQFGLHEMAAWLKKTGGNELMEAVNLGTRGLQEALDLLEYANIPGGTELSDRRRANGAEEPFGIRMWCLGNEMDGPWQLGHKNAHDYATIAADVARGMRQIDPDVELVVCGSSAHGMPTFGEWEETVLDKTYELVDFVSCHAYYQPHDGDVASFLASGVDMDGFIRDVAAAIDATKSRLKSKHEVAISFDEWNVWYQGAEPSKTPSGIGNWPVAPHLLEDVYSALDAVVFGDLLITLLKNADRVHAASLAQLVNVIAPIMTAPGGPAWRQTTFYPFAETARLAKGGTVYVPKLSAASVPTKLYSDVPGVDAVAVRRPDGSVAVFAVNRSLEAPAEFEIALPEREAGANGADGKAWSEVAARTLHEDDMTAANTLEDQNRVTLHANRTAALTGDGTAVRVTLPPVSWTVVEAR</sequence>
<dbReference type="InterPro" id="IPR010720">
    <property type="entry name" value="Alpha-L-AF_C"/>
</dbReference>
<dbReference type="SMART" id="SM00813">
    <property type="entry name" value="Alpha-L-AF_C"/>
    <property type="match status" value="1"/>
</dbReference>
<organism evidence="9 10">
    <name type="scientific">Bifidobacterium avesanii</name>
    <dbReference type="NCBI Taxonomy" id="1798157"/>
    <lineage>
        <taxon>Bacteria</taxon>
        <taxon>Bacillati</taxon>
        <taxon>Actinomycetota</taxon>
        <taxon>Actinomycetes</taxon>
        <taxon>Bifidobacteriales</taxon>
        <taxon>Bifidobacteriaceae</taxon>
        <taxon>Bifidobacterium</taxon>
    </lineage>
</organism>
<evidence type="ECO:0000259" key="8">
    <source>
        <dbReference type="SMART" id="SM00813"/>
    </source>
</evidence>
<keyword evidence="7" id="KW-0326">Glycosidase</keyword>
<dbReference type="PANTHER" id="PTHR43576:SF3">
    <property type="entry name" value="ALPHA-L-ARABINOFURANOSIDASE C"/>
    <property type="match status" value="1"/>
</dbReference>
<name>A0A7K3THW5_9BIFI</name>
<dbReference type="Pfam" id="PF22848">
    <property type="entry name" value="ASD1_dom"/>
    <property type="match status" value="1"/>
</dbReference>
<evidence type="ECO:0000313" key="10">
    <source>
        <dbReference type="Proteomes" id="UP000469763"/>
    </source>
</evidence>
<evidence type="ECO:0000256" key="1">
    <source>
        <dbReference type="ARBA" id="ARBA00001462"/>
    </source>
</evidence>
<evidence type="ECO:0000256" key="5">
    <source>
        <dbReference type="ARBA" id="ARBA00022801"/>
    </source>
</evidence>
<reference evidence="9 10" key="1">
    <citation type="submission" date="2019-10" db="EMBL/GenBank/DDBJ databases">
        <title>Bifidobacterium from non-human primates.</title>
        <authorList>
            <person name="Modesto M."/>
        </authorList>
    </citation>
    <scope>NUCLEOTIDE SEQUENCE [LARGE SCALE GENOMIC DNA]</scope>
    <source>
        <strain evidence="9 10">TREC</strain>
    </source>
</reference>
<evidence type="ECO:0000313" key="9">
    <source>
        <dbReference type="EMBL" id="NEG78688.1"/>
    </source>
</evidence>
<evidence type="ECO:0000256" key="6">
    <source>
        <dbReference type="ARBA" id="ARBA00023277"/>
    </source>
</evidence>
<dbReference type="RefSeq" id="WP_163200987.1">
    <property type="nucleotide sequence ID" value="NZ_WHZY01000009.1"/>
</dbReference>
<evidence type="ECO:0000256" key="4">
    <source>
        <dbReference type="ARBA" id="ARBA00012670"/>
    </source>
</evidence>
<evidence type="ECO:0000256" key="2">
    <source>
        <dbReference type="ARBA" id="ARBA00007186"/>
    </source>
</evidence>
<dbReference type="Pfam" id="PF06964">
    <property type="entry name" value="Alpha-L-AF_C"/>
    <property type="match status" value="1"/>
</dbReference>
<protein>
    <recommendedName>
        <fullName evidence="4">non-reducing end alpha-L-arabinofuranosidase</fullName>
        <ecNumber evidence="4">3.2.1.55</ecNumber>
    </recommendedName>
</protein>
<dbReference type="InterPro" id="IPR013780">
    <property type="entry name" value="Glyco_hydro_b"/>
</dbReference>
<dbReference type="InterPro" id="IPR055235">
    <property type="entry name" value="ASD1_cat"/>
</dbReference>
<gene>
    <name evidence="9" type="ORF">GFD22_06850</name>
</gene>
<keyword evidence="10" id="KW-1185">Reference proteome</keyword>
<dbReference type="GO" id="GO:0046373">
    <property type="term" value="P:L-arabinose metabolic process"/>
    <property type="evidence" value="ECO:0007669"/>
    <property type="project" value="InterPro"/>
</dbReference>
<dbReference type="EC" id="3.2.1.55" evidence="4"/>
<dbReference type="EMBL" id="WHZY01000009">
    <property type="protein sequence ID" value="NEG78688.1"/>
    <property type="molecule type" value="Genomic_DNA"/>
</dbReference>
<dbReference type="PANTHER" id="PTHR43576">
    <property type="entry name" value="ALPHA-L-ARABINOFURANOSIDASE C-RELATED"/>
    <property type="match status" value="1"/>
</dbReference>
<keyword evidence="6" id="KW-0119">Carbohydrate metabolism</keyword>
<dbReference type="InterPro" id="IPR017853">
    <property type="entry name" value="GH"/>
</dbReference>